<feature type="compositionally biased region" description="Basic residues" evidence="1">
    <location>
        <begin position="79"/>
        <end position="89"/>
    </location>
</feature>
<reference evidence="2 3" key="1">
    <citation type="submission" date="2024-05" db="EMBL/GenBank/DDBJ databases">
        <title>Long read based assembly of the Candida bracarensis genome reveals expanded adhesin content.</title>
        <authorList>
            <person name="Marcet-Houben M."/>
            <person name="Ksiezopolska E."/>
            <person name="Gabaldon T."/>
        </authorList>
    </citation>
    <scope>NUCLEOTIDE SEQUENCE [LARGE SCALE GENOMIC DNA]</scope>
    <source>
        <strain evidence="2 3">CBM6</strain>
    </source>
</reference>
<gene>
    <name evidence="2" type="ORF">RNJ44_01759</name>
</gene>
<dbReference type="Pfam" id="PF08731">
    <property type="entry name" value="AFT"/>
    <property type="match status" value="1"/>
</dbReference>
<sequence length="573" mass="64807">MNADQLIHLDSVPNFEDKNDIKPWLQKIFYPQGIELVIERSDSLKVVFKCKAAKRGRRSLQDMTPEEKQRQEELAREHEKRRKNSKRSVSKFNHCPFRVRATYSLKRKKWSIVVLNNSHSHSLRFNPESDEYKKFKERLRSENDIEAIKKFDELEYRTRNNLPLPTAIIPCDCGLTNEVKSFDVVLPKTTTTKPYSDTKSNKTSDEEDEDGSDVANSDWSDDSLKKVLKDADEENCTFLTNLKRSSAVFKKAKGAKRLKPKHMQSSSSDVLRKNLLLKANQIYHSDSTVNSPVQDSFTNIFSDNITSISAPELSIGNSTASETHKRHDSDASQQESTNFNDFIDDPFTMGASGSGLEFQPFTVSNLDDAVTDLNEIDFTNIFSKSFSGAVHKTAHIPANNTNNNTPATGAVRPYNSSSLATPHVPLKNAYDGLDDCWSMFFSPSSQPNESPFDISPPSPNMTDRFLKHNDSTDEGMNYQHQSPNNTVFFKPEANNTFKQGMNNDTLFDKLLNKEITTLNELSDMKDISTTPVEPSIGNIDSSVHNTSNNGAWSMDMHRSVNESFLKLEDEHIV</sequence>
<proteinExistence type="predicted"/>
<feature type="region of interest" description="Disordered" evidence="1">
    <location>
        <begin position="58"/>
        <end position="89"/>
    </location>
</feature>
<evidence type="ECO:0000313" key="3">
    <source>
        <dbReference type="Proteomes" id="UP001623330"/>
    </source>
</evidence>
<name>A0ABR4NNR3_9SACH</name>
<dbReference type="Proteomes" id="UP001623330">
    <property type="component" value="Unassembled WGS sequence"/>
</dbReference>
<keyword evidence="3" id="KW-1185">Reference proteome</keyword>
<evidence type="ECO:0000256" key="1">
    <source>
        <dbReference type="SAM" id="MobiDB-lite"/>
    </source>
</evidence>
<feature type="region of interest" description="Disordered" evidence="1">
    <location>
        <begin position="317"/>
        <end position="337"/>
    </location>
</feature>
<comment type="caution">
    <text evidence="2">The sequence shown here is derived from an EMBL/GenBank/DDBJ whole genome shotgun (WGS) entry which is preliminary data.</text>
</comment>
<evidence type="ECO:0000313" key="2">
    <source>
        <dbReference type="EMBL" id="KAL3229623.1"/>
    </source>
</evidence>
<dbReference type="EMBL" id="JBEVYD010000011">
    <property type="protein sequence ID" value="KAL3229623.1"/>
    <property type="molecule type" value="Genomic_DNA"/>
</dbReference>
<feature type="region of interest" description="Disordered" evidence="1">
    <location>
        <begin position="190"/>
        <end position="218"/>
    </location>
</feature>
<dbReference type="InterPro" id="IPR014842">
    <property type="entry name" value="AFT"/>
</dbReference>
<accession>A0ABR4NNR3</accession>
<organism evidence="2 3">
    <name type="scientific">Nakaseomyces bracarensis</name>
    <dbReference type="NCBI Taxonomy" id="273131"/>
    <lineage>
        <taxon>Eukaryota</taxon>
        <taxon>Fungi</taxon>
        <taxon>Dikarya</taxon>
        <taxon>Ascomycota</taxon>
        <taxon>Saccharomycotina</taxon>
        <taxon>Saccharomycetes</taxon>
        <taxon>Saccharomycetales</taxon>
        <taxon>Saccharomycetaceae</taxon>
        <taxon>Nakaseomyces</taxon>
    </lineage>
</organism>
<feature type="compositionally biased region" description="Basic and acidic residues" evidence="1">
    <location>
        <begin position="65"/>
        <end position="78"/>
    </location>
</feature>
<protein>
    <submittedName>
        <fullName evidence="2">Iron-regulated transcriptional activator AFT1</fullName>
    </submittedName>
</protein>